<feature type="domain" description="Insulin-like" evidence="7">
    <location>
        <begin position="46"/>
        <end position="136"/>
    </location>
</feature>
<name>A0A6G0Y2I8_APHCR</name>
<comment type="caution">
    <text evidence="8">The sequence shown here is derived from an EMBL/GenBank/DDBJ whole genome shotgun (WGS) entry which is preliminary data.</text>
</comment>
<comment type="similarity">
    <text evidence="1">Belongs to the insulin family.</text>
</comment>
<evidence type="ECO:0000313" key="9">
    <source>
        <dbReference type="Proteomes" id="UP000478052"/>
    </source>
</evidence>
<keyword evidence="9" id="KW-1185">Reference proteome</keyword>
<dbReference type="PIRSF" id="PIRSF018431">
    <property type="entry name" value="Molluscan_insulin_rel_peptide"/>
    <property type="match status" value="1"/>
</dbReference>
<evidence type="ECO:0000256" key="4">
    <source>
        <dbReference type="ARBA" id="ARBA00022729"/>
    </source>
</evidence>
<dbReference type="PANTHER" id="PTHR13647">
    <property type="entry name" value="INSULIN-LIKE PEPTIDE 2-RELATED"/>
    <property type="match status" value="1"/>
</dbReference>
<dbReference type="Pfam" id="PF00049">
    <property type="entry name" value="Insulin"/>
    <property type="match status" value="1"/>
</dbReference>
<evidence type="ECO:0000313" key="8">
    <source>
        <dbReference type="EMBL" id="KAF0747863.1"/>
    </source>
</evidence>
<dbReference type="InterPro" id="IPR036438">
    <property type="entry name" value="Insulin-like_sf"/>
</dbReference>
<feature type="transmembrane region" description="Helical" evidence="6">
    <location>
        <begin position="20"/>
        <end position="39"/>
    </location>
</feature>
<reference evidence="8 9" key="1">
    <citation type="submission" date="2019-08" db="EMBL/GenBank/DDBJ databases">
        <title>Whole genome of Aphis craccivora.</title>
        <authorList>
            <person name="Voronova N.V."/>
            <person name="Shulinski R.S."/>
            <person name="Bandarenka Y.V."/>
            <person name="Zhorov D.G."/>
            <person name="Warner D."/>
        </authorList>
    </citation>
    <scope>NUCLEOTIDE SEQUENCE [LARGE SCALE GENOMIC DNA]</scope>
    <source>
        <strain evidence="8">180601</strain>
        <tissue evidence="8">Whole Body</tissue>
    </source>
</reference>
<organism evidence="8 9">
    <name type="scientific">Aphis craccivora</name>
    <name type="common">Cowpea aphid</name>
    <dbReference type="NCBI Taxonomy" id="307492"/>
    <lineage>
        <taxon>Eukaryota</taxon>
        <taxon>Metazoa</taxon>
        <taxon>Ecdysozoa</taxon>
        <taxon>Arthropoda</taxon>
        <taxon>Hexapoda</taxon>
        <taxon>Insecta</taxon>
        <taxon>Pterygota</taxon>
        <taxon>Neoptera</taxon>
        <taxon>Paraneoptera</taxon>
        <taxon>Hemiptera</taxon>
        <taxon>Sternorrhyncha</taxon>
        <taxon>Aphidomorpha</taxon>
        <taxon>Aphidoidea</taxon>
        <taxon>Aphididae</taxon>
        <taxon>Aphidini</taxon>
        <taxon>Aphis</taxon>
        <taxon>Aphis</taxon>
    </lineage>
</organism>
<dbReference type="PRINTS" id="PR00276">
    <property type="entry name" value="INSULINFAMLY"/>
</dbReference>
<dbReference type="EMBL" id="VUJU01006689">
    <property type="protein sequence ID" value="KAF0747863.1"/>
    <property type="molecule type" value="Genomic_DNA"/>
</dbReference>
<dbReference type="InterPro" id="IPR022352">
    <property type="entry name" value="Ins/IGF/rlx"/>
</dbReference>
<evidence type="ECO:0000256" key="2">
    <source>
        <dbReference type="ARBA" id="ARBA00011207"/>
    </source>
</evidence>
<evidence type="ECO:0000256" key="6">
    <source>
        <dbReference type="SAM" id="Phobius"/>
    </source>
</evidence>
<keyword evidence="5" id="KW-1015">Disulfide bond</keyword>
<dbReference type="Proteomes" id="UP000478052">
    <property type="component" value="Unassembled WGS sequence"/>
</dbReference>
<sequence length="138" mass="16240">SEPYLHFLNFHSSENTMKISLYLSVLLLALVIKIVTANVRLQRSPQQYCGSRLADIMRVLCKNKYNGPNGQKRNPIESDVWDYKDVEDYNAIDYPYQPKKEAMPYMPSRFQRTFKRSIIDECCHRPCYLSELKTYCAN</sequence>
<evidence type="ECO:0000256" key="1">
    <source>
        <dbReference type="ARBA" id="ARBA00009034"/>
    </source>
</evidence>
<dbReference type="OrthoDB" id="6330326at2759"/>
<dbReference type="GO" id="GO:0005179">
    <property type="term" value="F:hormone activity"/>
    <property type="evidence" value="ECO:0007669"/>
    <property type="project" value="InterPro"/>
</dbReference>
<dbReference type="SMART" id="SM00078">
    <property type="entry name" value="IlGF"/>
    <property type="match status" value="1"/>
</dbReference>
<evidence type="ECO:0000259" key="7">
    <source>
        <dbReference type="SMART" id="SM00078"/>
    </source>
</evidence>
<accession>A0A6G0Y2I8</accession>
<gene>
    <name evidence="8" type="ORF">FWK35_00036244</name>
</gene>
<evidence type="ECO:0000256" key="3">
    <source>
        <dbReference type="ARBA" id="ARBA00022685"/>
    </source>
</evidence>
<keyword evidence="6" id="KW-1133">Transmembrane helix</keyword>
<dbReference type="GO" id="GO:0005576">
    <property type="term" value="C:extracellular region"/>
    <property type="evidence" value="ECO:0007669"/>
    <property type="project" value="InterPro"/>
</dbReference>
<proteinExistence type="inferred from homology"/>
<keyword evidence="6" id="KW-0472">Membrane</keyword>
<dbReference type="InterPro" id="IPR016179">
    <property type="entry name" value="Insulin-like"/>
</dbReference>
<evidence type="ECO:0000256" key="5">
    <source>
        <dbReference type="ARBA" id="ARBA00023157"/>
    </source>
</evidence>
<dbReference type="SUPFAM" id="SSF56994">
    <property type="entry name" value="Insulin-like"/>
    <property type="match status" value="1"/>
</dbReference>
<keyword evidence="4" id="KW-0732">Signal</keyword>
<comment type="subunit">
    <text evidence="2">Heterodimer of a B chain and an A chain linked by two disulfide bonds.</text>
</comment>
<keyword evidence="3" id="KW-0165">Cleavage on pair of basic residues</keyword>
<dbReference type="Gene3D" id="1.10.100.10">
    <property type="entry name" value="Insulin-like"/>
    <property type="match status" value="1"/>
</dbReference>
<keyword evidence="6" id="KW-0812">Transmembrane</keyword>
<dbReference type="PANTHER" id="PTHR13647:SF4">
    <property type="entry name" value="INSULIN-LIKE PEPTIDE 1-RELATED"/>
    <property type="match status" value="1"/>
</dbReference>
<protein>
    <submittedName>
        <fullName evidence="8">Bombyxin C-1-like</fullName>
    </submittedName>
</protein>
<feature type="non-terminal residue" evidence="8">
    <location>
        <position position="1"/>
    </location>
</feature>
<dbReference type="AlphaFoldDB" id="A0A6G0Y2I8"/>